<accession>A0A640KIR1</accession>
<dbReference type="AlphaFoldDB" id="A0A640KIR1"/>
<sequence>MTGQRRSFSRAYAPVRGCGCLDHAGEEAVDQGIAVTIVATLHEVTALLAHAAGRGSQLEGPQAVRHRAEVLATGVDLVHHILSAHNVRVVVLVLDHLVVRDLHALAVDFQVAALIHHRPDGCQGRVAVRDVGLHRTQHVLHRLVHLHEHRVEDLAQAQKLQDLALLRVHLGDTADAGHHGNLRLRLEVVVTVRGGLAAQRHQLLLRAAVLAGVLAGTHISGLLQGSLGSLAGHHGILEALRLLLLERSALDRGLRGRNSGHVESSGYPGNRRFFFFSKVAKVVEEDIEKGIEKRERERW</sequence>
<name>A0A640KIR1_LEITA</name>
<protein>
    <submittedName>
        <fullName evidence="1">60S ribosomal protein L7, putative</fullName>
    </submittedName>
</protein>
<reference evidence="1" key="1">
    <citation type="submission" date="2019-11" db="EMBL/GenBank/DDBJ databases">
        <title>Leishmania tarentolae CDS.</title>
        <authorList>
            <person name="Goto Y."/>
            <person name="Yamagishi J."/>
        </authorList>
    </citation>
    <scope>NUCLEOTIDE SEQUENCE [LARGE SCALE GENOMIC DNA]</scope>
    <source>
        <strain evidence="1">Parrot Tar II</strain>
    </source>
</reference>
<dbReference type="GO" id="GO:0005840">
    <property type="term" value="C:ribosome"/>
    <property type="evidence" value="ECO:0007669"/>
    <property type="project" value="UniProtKB-KW"/>
</dbReference>
<gene>
    <name evidence="1" type="ORF">LtaPh_2601600</name>
</gene>
<dbReference type="VEuPathDB" id="TriTrypDB:LtaPh_2601600"/>
<organism evidence="1 2">
    <name type="scientific">Leishmania tarentolae</name>
    <name type="common">Sauroleishmania tarentolae</name>
    <dbReference type="NCBI Taxonomy" id="5689"/>
    <lineage>
        <taxon>Eukaryota</taxon>
        <taxon>Discoba</taxon>
        <taxon>Euglenozoa</taxon>
        <taxon>Kinetoplastea</taxon>
        <taxon>Metakinetoplastina</taxon>
        <taxon>Trypanosomatida</taxon>
        <taxon>Trypanosomatidae</taxon>
        <taxon>Leishmaniinae</taxon>
        <taxon>Leishmania</taxon>
        <taxon>lizard Leishmania</taxon>
    </lineage>
</organism>
<keyword evidence="1" id="KW-0687">Ribonucleoprotein</keyword>
<keyword evidence="1" id="KW-0689">Ribosomal protein</keyword>
<proteinExistence type="predicted"/>
<evidence type="ECO:0000313" key="1">
    <source>
        <dbReference type="EMBL" id="GET89372.1"/>
    </source>
</evidence>
<dbReference type="EMBL" id="BLBS01000035">
    <property type="protein sequence ID" value="GET89372.1"/>
    <property type="molecule type" value="Genomic_DNA"/>
</dbReference>
<evidence type="ECO:0000313" key="2">
    <source>
        <dbReference type="Proteomes" id="UP000419144"/>
    </source>
</evidence>
<comment type="caution">
    <text evidence="1">The sequence shown here is derived from an EMBL/GenBank/DDBJ whole genome shotgun (WGS) entry which is preliminary data.</text>
</comment>
<keyword evidence="2" id="KW-1185">Reference proteome</keyword>
<dbReference type="Proteomes" id="UP000419144">
    <property type="component" value="Unassembled WGS sequence"/>
</dbReference>